<feature type="signal peptide" evidence="1">
    <location>
        <begin position="1"/>
        <end position="15"/>
    </location>
</feature>
<dbReference type="OrthoDB" id="4503784at2759"/>
<dbReference type="VEuPathDB" id="FungiDB:SI65_08314"/>
<dbReference type="CDD" id="cd00104">
    <property type="entry name" value="KAZAL_FS"/>
    <property type="match status" value="1"/>
</dbReference>
<dbReference type="SUPFAM" id="SSF100895">
    <property type="entry name" value="Kazal-type serine protease inhibitors"/>
    <property type="match status" value="1"/>
</dbReference>
<name>A0A1E3B5W8_ASPCR</name>
<dbReference type="Proteomes" id="UP000094569">
    <property type="component" value="Unassembled WGS sequence"/>
</dbReference>
<feature type="chain" id="PRO_5012249717" evidence="1">
    <location>
        <begin position="16"/>
        <end position="130"/>
    </location>
</feature>
<accession>A0A1E3B5W8</accession>
<gene>
    <name evidence="2" type="ORF">SI65_08314</name>
</gene>
<evidence type="ECO:0000313" key="3">
    <source>
        <dbReference type="Proteomes" id="UP000094569"/>
    </source>
</evidence>
<proteinExistence type="predicted"/>
<dbReference type="AlphaFoldDB" id="A0A1E3B5W8"/>
<dbReference type="Gene3D" id="3.30.60.30">
    <property type="match status" value="1"/>
</dbReference>
<dbReference type="EMBL" id="JXNT01000012">
    <property type="protein sequence ID" value="ODM16314.1"/>
    <property type="molecule type" value="Genomic_DNA"/>
</dbReference>
<evidence type="ECO:0000256" key="1">
    <source>
        <dbReference type="SAM" id="SignalP"/>
    </source>
</evidence>
<sequence length="130" mass="14521">MQLILATLLLPLLQALPVPVPAPVAGKGIEPVNACRESCPEALAPVCGVNAGGAFEIFDNPCMFDKANCEGLEYVQTDLLECRSLITDDQGAPFKTNRIFHDFLVLVLNQLLERNRWWRCKTKRIHCNRD</sequence>
<evidence type="ECO:0000313" key="2">
    <source>
        <dbReference type="EMBL" id="ODM16314.1"/>
    </source>
</evidence>
<comment type="caution">
    <text evidence="2">The sequence shown here is derived from an EMBL/GenBank/DDBJ whole genome shotgun (WGS) entry which is preliminary data.</text>
</comment>
<reference evidence="2 3" key="1">
    <citation type="journal article" date="2016" name="BMC Genomics">
        <title>Comparative genomic and transcriptomic analyses of the Fuzhuan brick tea-fermentation fungus Aspergillus cristatus.</title>
        <authorList>
            <person name="Ge Y."/>
            <person name="Wang Y."/>
            <person name="Liu Y."/>
            <person name="Tan Y."/>
            <person name="Ren X."/>
            <person name="Zhang X."/>
            <person name="Hyde K.D."/>
            <person name="Liu Y."/>
            <person name="Liu Z."/>
        </authorList>
    </citation>
    <scope>NUCLEOTIDE SEQUENCE [LARGE SCALE GENOMIC DNA]</scope>
    <source>
        <strain evidence="2 3">GZAAS20.1005</strain>
    </source>
</reference>
<protein>
    <submittedName>
        <fullName evidence="2">Uncharacterized protein</fullName>
    </submittedName>
</protein>
<dbReference type="InterPro" id="IPR036058">
    <property type="entry name" value="Kazal_dom_sf"/>
</dbReference>
<keyword evidence="3" id="KW-1185">Reference proteome</keyword>
<organism evidence="2 3">
    <name type="scientific">Aspergillus cristatus</name>
    <name type="common">Chinese Fuzhuan brick tea-fermentation fungus</name>
    <name type="synonym">Eurotium cristatum</name>
    <dbReference type="NCBI Taxonomy" id="573508"/>
    <lineage>
        <taxon>Eukaryota</taxon>
        <taxon>Fungi</taxon>
        <taxon>Dikarya</taxon>
        <taxon>Ascomycota</taxon>
        <taxon>Pezizomycotina</taxon>
        <taxon>Eurotiomycetes</taxon>
        <taxon>Eurotiomycetidae</taxon>
        <taxon>Eurotiales</taxon>
        <taxon>Aspergillaceae</taxon>
        <taxon>Aspergillus</taxon>
        <taxon>Aspergillus subgen. Aspergillus</taxon>
    </lineage>
</organism>
<keyword evidence="1" id="KW-0732">Signal</keyword>